<keyword evidence="7 19" id="KW-0812">Transmembrane</keyword>
<dbReference type="InterPro" id="IPR009056">
    <property type="entry name" value="Cyt_c-like_dom"/>
</dbReference>
<evidence type="ECO:0000256" key="10">
    <source>
        <dbReference type="ARBA" id="ARBA00022982"/>
    </source>
</evidence>
<evidence type="ECO:0000256" key="17">
    <source>
        <dbReference type="ARBA" id="ARBA00047816"/>
    </source>
</evidence>
<dbReference type="PROSITE" id="PS00078">
    <property type="entry name" value="COX2"/>
    <property type="match status" value="1"/>
</dbReference>
<keyword evidence="13" id="KW-0186">Copper</keyword>
<dbReference type="Pfam" id="PF00034">
    <property type="entry name" value="Cytochrom_C"/>
    <property type="match status" value="1"/>
</dbReference>
<evidence type="ECO:0000259" key="20">
    <source>
        <dbReference type="PROSITE" id="PS50857"/>
    </source>
</evidence>
<dbReference type="SUPFAM" id="SSF49503">
    <property type="entry name" value="Cupredoxins"/>
    <property type="match status" value="1"/>
</dbReference>
<evidence type="ECO:0000256" key="5">
    <source>
        <dbReference type="ARBA" id="ARBA00022617"/>
    </source>
</evidence>
<dbReference type="GO" id="GO:0016491">
    <property type="term" value="F:oxidoreductase activity"/>
    <property type="evidence" value="ECO:0007669"/>
    <property type="project" value="UniProtKB-KW"/>
</dbReference>
<evidence type="ECO:0000256" key="14">
    <source>
        <dbReference type="ARBA" id="ARBA00023136"/>
    </source>
</evidence>
<evidence type="ECO:0000256" key="6">
    <source>
        <dbReference type="ARBA" id="ARBA00022660"/>
    </source>
</evidence>
<keyword evidence="5 18" id="KW-0349">Heme</keyword>
<feature type="transmembrane region" description="Helical" evidence="19">
    <location>
        <begin position="25"/>
        <end position="47"/>
    </location>
</feature>
<accession>A0A433KMN1</accession>
<evidence type="ECO:0000256" key="2">
    <source>
        <dbReference type="ARBA" id="ARBA00007866"/>
    </source>
</evidence>
<comment type="caution">
    <text evidence="22">The sequence shown here is derived from an EMBL/GenBank/DDBJ whole genome shotgun (WGS) entry which is preliminary data.</text>
</comment>
<gene>
    <name evidence="22" type="primary">coxB</name>
    <name evidence="22" type="ORF">ELY38_13570</name>
</gene>
<evidence type="ECO:0000313" key="23">
    <source>
        <dbReference type="Proteomes" id="UP000287023"/>
    </source>
</evidence>
<dbReference type="InterPro" id="IPR001505">
    <property type="entry name" value="Copper_CuA"/>
</dbReference>
<dbReference type="Proteomes" id="UP000287023">
    <property type="component" value="Unassembled WGS sequence"/>
</dbReference>
<keyword evidence="12 18" id="KW-0408">Iron</keyword>
<feature type="transmembrane region" description="Helical" evidence="19">
    <location>
        <begin position="68"/>
        <end position="89"/>
    </location>
</feature>
<keyword evidence="23" id="KW-1185">Reference proteome</keyword>
<dbReference type="EC" id="7.1.1.9" evidence="3"/>
<dbReference type="PANTHER" id="PTHR22888:SF9">
    <property type="entry name" value="CYTOCHROME C OXIDASE SUBUNIT 2"/>
    <property type="match status" value="1"/>
</dbReference>
<dbReference type="InterPro" id="IPR036257">
    <property type="entry name" value="Cyt_c_oxidase_su2_TM_sf"/>
</dbReference>
<dbReference type="GO" id="GO:0042773">
    <property type="term" value="P:ATP synthesis coupled electron transport"/>
    <property type="evidence" value="ECO:0007669"/>
    <property type="project" value="TreeGrafter"/>
</dbReference>
<dbReference type="NCBIfam" id="TIGR02866">
    <property type="entry name" value="CoxB"/>
    <property type="match status" value="1"/>
</dbReference>
<evidence type="ECO:0000313" key="22">
    <source>
        <dbReference type="EMBL" id="RUR30766.1"/>
    </source>
</evidence>
<protein>
    <recommendedName>
        <fullName evidence="3">cytochrome-c oxidase</fullName>
        <ecNumber evidence="3">7.1.1.9</ecNumber>
    </recommendedName>
    <alternativeName>
        <fullName evidence="16">Cytochrome aa3 subunit 2</fullName>
    </alternativeName>
</protein>
<evidence type="ECO:0000256" key="18">
    <source>
        <dbReference type="PROSITE-ProRule" id="PRU00433"/>
    </source>
</evidence>
<dbReference type="InterPro" id="IPR002429">
    <property type="entry name" value="CcO_II-like_C"/>
</dbReference>
<evidence type="ECO:0000256" key="11">
    <source>
        <dbReference type="ARBA" id="ARBA00022989"/>
    </source>
</evidence>
<keyword evidence="4" id="KW-0813">Transport</keyword>
<evidence type="ECO:0000256" key="4">
    <source>
        <dbReference type="ARBA" id="ARBA00022448"/>
    </source>
</evidence>
<dbReference type="InterPro" id="IPR036909">
    <property type="entry name" value="Cyt_c-like_dom_sf"/>
</dbReference>
<dbReference type="EMBL" id="RZHF01000016">
    <property type="protein sequence ID" value="RUR30766.1"/>
    <property type="molecule type" value="Genomic_DNA"/>
</dbReference>
<evidence type="ECO:0000259" key="21">
    <source>
        <dbReference type="PROSITE" id="PS51007"/>
    </source>
</evidence>
<dbReference type="PANTHER" id="PTHR22888">
    <property type="entry name" value="CYTOCHROME C OXIDASE, SUBUNIT II"/>
    <property type="match status" value="1"/>
</dbReference>
<evidence type="ECO:0000256" key="16">
    <source>
        <dbReference type="ARBA" id="ARBA00031399"/>
    </source>
</evidence>
<dbReference type="AlphaFoldDB" id="A0A433KMN1"/>
<keyword evidence="8 18" id="KW-0479">Metal-binding</keyword>
<sequence length="322" mass="35561">MVLAGCAGDKSILDPAGQAARDVALVWWVMLTFFTIVFIGVIALWLYAFKRKHHERTAAQERKIARRWIIGGGILLPVFSVSALLMFGIPAGKRMLPLPLSEPPEVIEVIGHQWWWEVRYPGAENGEVVTSNQLIMPAGEPVDFHVTSADVIHAFWIPRLGGKIDMLPGRVNVIRLEADEPGVYGAQCAEFCGAQHAHMDLYVEAVEREEFDAWLADRQEERLAELAVADDEFAQARETFTSTCAACHSVAGLSTSNIGPDLSDIGARPMLGTGVLPMEEGAIQYWLENHQTLKPSNKMPSHNYMDTATLESLGAWLETLTP</sequence>
<evidence type="ECO:0000256" key="15">
    <source>
        <dbReference type="ARBA" id="ARBA00024688"/>
    </source>
</evidence>
<dbReference type="OrthoDB" id="9781261at2"/>
<dbReference type="GO" id="GO:0005507">
    <property type="term" value="F:copper ion binding"/>
    <property type="evidence" value="ECO:0007669"/>
    <property type="project" value="InterPro"/>
</dbReference>
<dbReference type="InterPro" id="IPR034236">
    <property type="entry name" value="CuRO_CcO_Caa3_II"/>
</dbReference>
<evidence type="ECO:0000256" key="19">
    <source>
        <dbReference type="SAM" id="Phobius"/>
    </source>
</evidence>
<dbReference type="Pfam" id="PF00116">
    <property type="entry name" value="COX2"/>
    <property type="match status" value="1"/>
</dbReference>
<evidence type="ECO:0000256" key="12">
    <source>
        <dbReference type="ARBA" id="ARBA00023004"/>
    </source>
</evidence>
<keyword evidence="6" id="KW-0679">Respiratory chain</keyword>
<dbReference type="InterPro" id="IPR045187">
    <property type="entry name" value="CcO_II"/>
</dbReference>
<dbReference type="SUPFAM" id="SSF46626">
    <property type="entry name" value="Cytochrome c"/>
    <property type="match status" value="1"/>
</dbReference>
<dbReference type="PROSITE" id="PS51007">
    <property type="entry name" value="CYTC"/>
    <property type="match status" value="1"/>
</dbReference>
<dbReference type="CDD" id="cd04213">
    <property type="entry name" value="CuRO_CcO_Caa3_II"/>
    <property type="match status" value="1"/>
</dbReference>
<evidence type="ECO:0000256" key="1">
    <source>
        <dbReference type="ARBA" id="ARBA00004141"/>
    </source>
</evidence>
<keyword evidence="22" id="KW-0560">Oxidoreductase</keyword>
<evidence type="ECO:0000256" key="8">
    <source>
        <dbReference type="ARBA" id="ARBA00022723"/>
    </source>
</evidence>
<organism evidence="22 23">
    <name type="scientific">Vreelandella nanhaiensis</name>
    <dbReference type="NCBI Taxonomy" id="1258546"/>
    <lineage>
        <taxon>Bacteria</taxon>
        <taxon>Pseudomonadati</taxon>
        <taxon>Pseudomonadota</taxon>
        <taxon>Gammaproteobacteria</taxon>
        <taxon>Oceanospirillales</taxon>
        <taxon>Halomonadaceae</taxon>
        <taxon>Vreelandella</taxon>
    </lineage>
</organism>
<proteinExistence type="inferred from homology"/>
<dbReference type="GO" id="GO:0020037">
    <property type="term" value="F:heme binding"/>
    <property type="evidence" value="ECO:0007669"/>
    <property type="project" value="InterPro"/>
</dbReference>
<evidence type="ECO:0000256" key="3">
    <source>
        <dbReference type="ARBA" id="ARBA00012949"/>
    </source>
</evidence>
<dbReference type="InterPro" id="IPR014222">
    <property type="entry name" value="Cyt_c_oxidase_su2"/>
</dbReference>
<comment type="function">
    <text evidence="15">Subunits I and II form the functional core of the enzyme complex. Electrons originating in cytochrome c are transferred via heme a and Cu(A) to the binuclear center formed by heme a3 and Cu(B).</text>
</comment>
<comment type="subcellular location">
    <subcellularLocation>
        <location evidence="1">Membrane</location>
        <topology evidence="1">Multi-pass membrane protein</topology>
    </subcellularLocation>
</comment>
<name>A0A433KMN1_9GAMM</name>
<dbReference type="GO" id="GO:0004129">
    <property type="term" value="F:cytochrome-c oxidase activity"/>
    <property type="evidence" value="ECO:0007669"/>
    <property type="project" value="UniProtKB-EC"/>
</dbReference>
<dbReference type="Gene3D" id="2.60.40.420">
    <property type="entry name" value="Cupredoxins - blue copper proteins"/>
    <property type="match status" value="1"/>
</dbReference>
<dbReference type="InterPro" id="IPR008972">
    <property type="entry name" value="Cupredoxin"/>
</dbReference>
<keyword evidence="11 19" id="KW-1133">Transmembrane helix</keyword>
<keyword evidence="10" id="KW-0249">Electron transport</keyword>
<feature type="domain" description="Cytochrome c" evidence="21">
    <location>
        <begin position="231"/>
        <end position="321"/>
    </location>
</feature>
<dbReference type="Gene3D" id="1.10.287.90">
    <property type="match status" value="1"/>
</dbReference>
<dbReference type="GO" id="GO:0016020">
    <property type="term" value="C:membrane"/>
    <property type="evidence" value="ECO:0007669"/>
    <property type="project" value="UniProtKB-SubCell"/>
</dbReference>
<keyword evidence="9" id="KW-1278">Translocase</keyword>
<evidence type="ECO:0000256" key="9">
    <source>
        <dbReference type="ARBA" id="ARBA00022967"/>
    </source>
</evidence>
<comment type="similarity">
    <text evidence="2">Belongs to the cytochrome c oxidase subunit 2 family.</text>
</comment>
<keyword evidence="14 19" id="KW-0472">Membrane</keyword>
<dbReference type="PROSITE" id="PS50857">
    <property type="entry name" value="COX2_CUA"/>
    <property type="match status" value="1"/>
</dbReference>
<feature type="domain" description="Cytochrome oxidase subunit II copper A binding" evidence="20">
    <location>
        <begin position="102"/>
        <end position="217"/>
    </location>
</feature>
<evidence type="ECO:0000256" key="7">
    <source>
        <dbReference type="ARBA" id="ARBA00022692"/>
    </source>
</evidence>
<evidence type="ECO:0000256" key="13">
    <source>
        <dbReference type="ARBA" id="ARBA00023008"/>
    </source>
</evidence>
<reference evidence="22 23" key="1">
    <citation type="submission" date="2018-12" db="EMBL/GenBank/DDBJ databases">
        <title>three novel Halomonas strain isolated from plants.</title>
        <authorList>
            <person name="Sun C."/>
        </authorList>
    </citation>
    <scope>NUCLEOTIDE SEQUENCE [LARGE SCALE GENOMIC DNA]</scope>
    <source>
        <strain evidence="22 23">JCM 18142</strain>
    </source>
</reference>
<comment type="catalytic activity">
    <reaction evidence="17">
        <text>4 Fe(II)-[cytochrome c] + O2 + 8 H(+)(in) = 4 Fe(III)-[cytochrome c] + 2 H2O + 4 H(+)(out)</text>
        <dbReference type="Rhea" id="RHEA:11436"/>
        <dbReference type="Rhea" id="RHEA-COMP:10350"/>
        <dbReference type="Rhea" id="RHEA-COMP:14399"/>
        <dbReference type="ChEBI" id="CHEBI:15377"/>
        <dbReference type="ChEBI" id="CHEBI:15378"/>
        <dbReference type="ChEBI" id="CHEBI:15379"/>
        <dbReference type="ChEBI" id="CHEBI:29033"/>
        <dbReference type="ChEBI" id="CHEBI:29034"/>
        <dbReference type="EC" id="7.1.1.9"/>
    </reaction>
</comment>